<protein>
    <recommendedName>
        <fullName evidence="1">F-box domain-containing protein</fullName>
    </recommendedName>
</protein>
<dbReference type="Pfam" id="PF08268">
    <property type="entry name" value="FBA_3"/>
    <property type="match status" value="1"/>
</dbReference>
<proteinExistence type="predicted"/>
<dbReference type="PANTHER" id="PTHR31111:SF138">
    <property type="entry name" value="F-BOX ASSOCIATED DOMAIN-CONTAINING PROTEIN"/>
    <property type="match status" value="1"/>
</dbReference>
<dbReference type="InterPro" id="IPR001810">
    <property type="entry name" value="F-box_dom"/>
</dbReference>
<sequence>MEKGIEGNGKETTGISVGAGRSHIPEDVLIEILKRLPKKSLCRFRCVSTTWLSLISSSLFESSRGAHWRSSLMMLATIPCGSVIQLQLSSVDSNIDLLATDRVDIAKTTFKPWLLPGCISSSVGGLICLDYQDHAEVCNPTTKELIILPKLPRERHLHIQRTSLCFDPIKNQHKVLRSLKDSNVDGGVVEHHVFIPGASRWRKIKDNDRHERFGEEVCVDGVLYSRAIFYVGSTPTPVLVAFDVHAEIFDICELPDIYSSQGHNGPKLVEYFDGGIADVYCPHHLGSRNTLDSFYLAFMEGVYGHWTYRKIALPSREVLPRHGLFYLMGSLRNGELLAFIWNPSTTDISYSFFFYDAKNDVFWKLAQPPISIPRGLSRIDLVYVSDYVENPAPMKAW</sequence>
<evidence type="ECO:0000313" key="2">
    <source>
        <dbReference type="EMBL" id="OWM88928.1"/>
    </source>
</evidence>
<dbReference type="PANTHER" id="PTHR31111">
    <property type="entry name" value="BNAA05G37150D PROTEIN-RELATED"/>
    <property type="match status" value="1"/>
</dbReference>
<accession>A0A218XVV8</accession>
<dbReference type="AlphaFoldDB" id="A0A218XVV8"/>
<dbReference type="CDD" id="cd22157">
    <property type="entry name" value="F-box_AtFBW1-like"/>
    <property type="match status" value="1"/>
</dbReference>
<dbReference type="Proteomes" id="UP000197138">
    <property type="component" value="Unassembled WGS sequence"/>
</dbReference>
<dbReference type="NCBIfam" id="TIGR01640">
    <property type="entry name" value="F_box_assoc_1"/>
    <property type="match status" value="1"/>
</dbReference>
<dbReference type="InterPro" id="IPR013187">
    <property type="entry name" value="F-box-assoc_dom_typ3"/>
</dbReference>
<organism evidence="2 3">
    <name type="scientific">Punica granatum</name>
    <name type="common">Pomegranate</name>
    <dbReference type="NCBI Taxonomy" id="22663"/>
    <lineage>
        <taxon>Eukaryota</taxon>
        <taxon>Viridiplantae</taxon>
        <taxon>Streptophyta</taxon>
        <taxon>Embryophyta</taxon>
        <taxon>Tracheophyta</taxon>
        <taxon>Spermatophyta</taxon>
        <taxon>Magnoliopsida</taxon>
        <taxon>eudicotyledons</taxon>
        <taxon>Gunneridae</taxon>
        <taxon>Pentapetalae</taxon>
        <taxon>rosids</taxon>
        <taxon>malvids</taxon>
        <taxon>Myrtales</taxon>
        <taxon>Lythraceae</taxon>
        <taxon>Punica</taxon>
    </lineage>
</organism>
<dbReference type="InterPro" id="IPR036047">
    <property type="entry name" value="F-box-like_dom_sf"/>
</dbReference>
<dbReference type="SMART" id="SM00256">
    <property type="entry name" value="FBOX"/>
    <property type="match status" value="1"/>
</dbReference>
<evidence type="ECO:0000259" key="1">
    <source>
        <dbReference type="PROSITE" id="PS50181"/>
    </source>
</evidence>
<comment type="caution">
    <text evidence="2">The sequence shown here is derived from an EMBL/GenBank/DDBJ whole genome shotgun (WGS) entry which is preliminary data.</text>
</comment>
<dbReference type="SUPFAM" id="SSF81383">
    <property type="entry name" value="F-box domain"/>
    <property type="match status" value="1"/>
</dbReference>
<dbReference type="Pfam" id="PF00646">
    <property type="entry name" value="F-box"/>
    <property type="match status" value="1"/>
</dbReference>
<dbReference type="EMBL" id="MTKT01000785">
    <property type="protein sequence ID" value="OWM88928.1"/>
    <property type="molecule type" value="Genomic_DNA"/>
</dbReference>
<evidence type="ECO:0000313" key="3">
    <source>
        <dbReference type="Proteomes" id="UP000197138"/>
    </source>
</evidence>
<gene>
    <name evidence="2" type="ORF">CDL15_Pgr020882</name>
</gene>
<feature type="domain" description="F-box" evidence="1">
    <location>
        <begin position="18"/>
        <end position="71"/>
    </location>
</feature>
<reference evidence="3" key="1">
    <citation type="journal article" date="2017" name="Plant J.">
        <title>The pomegranate (Punica granatum L.) genome and the genomics of punicalagin biosynthesis.</title>
        <authorList>
            <person name="Qin G."/>
            <person name="Xu C."/>
            <person name="Ming R."/>
            <person name="Tang H."/>
            <person name="Guyot R."/>
            <person name="Kramer E.M."/>
            <person name="Hu Y."/>
            <person name="Yi X."/>
            <person name="Qi Y."/>
            <person name="Xu X."/>
            <person name="Gao Z."/>
            <person name="Pan H."/>
            <person name="Jian J."/>
            <person name="Tian Y."/>
            <person name="Yue Z."/>
            <person name="Xu Y."/>
        </authorList>
    </citation>
    <scope>NUCLEOTIDE SEQUENCE [LARGE SCALE GENOMIC DNA]</scope>
    <source>
        <strain evidence="3">cv. Dabenzi</strain>
    </source>
</reference>
<dbReference type="InterPro" id="IPR017451">
    <property type="entry name" value="F-box-assoc_interact_dom"/>
</dbReference>
<dbReference type="Gene3D" id="1.20.1280.50">
    <property type="match status" value="1"/>
</dbReference>
<dbReference type="PROSITE" id="PS50181">
    <property type="entry name" value="FBOX"/>
    <property type="match status" value="1"/>
</dbReference>
<name>A0A218XVV8_PUNGR</name>